<gene>
    <name evidence="2" type="ORF">BSTOLATCC_MIC17470</name>
</gene>
<keyword evidence="3" id="KW-1185">Reference proteome</keyword>
<dbReference type="EMBL" id="CAJZBQ010000017">
    <property type="protein sequence ID" value="CAG9316837.1"/>
    <property type="molecule type" value="Genomic_DNA"/>
</dbReference>
<name>A0AAU9ISX8_9CILI</name>
<feature type="chain" id="PRO_5043818354" evidence="1">
    <location>
        <begin position="23"/>
        <end position="95"/>
    </location>
</feature>
<dbReference type="AlphaFoldDB" id="A0AAU9ISX8"/>
<keyword evidence="1" id="KW-0732">Signal</keyword>
<dbReference type="Proteomes" id="UP001162131">
    <property type="component" value="Unassembled WGS sequence"/>
</dbReference>
<sequence length="95" mass="10340">MKILAIILTLCVLSSTALRASSKQESVAHAEPSLKDIIEKIKLIATQTAPENIIEPVQGAEEEISPDALPSPSLLGVNSYEFSYDDFEDDGDEDY</sequence>
<proteinExistence type="predicted"/>
<comment type="caution">
    <text evidence="2">The sequence shown here is derived from an EMBL/GenBank/DDBJ whole genome shotgun (WGS) entry which is preliminary data.</text>
</comment>
<feature type="signal peptide" evidence="1">
    <location>
        <begin position="1"/>
        <end position="22"/>
    </location>
</feature>
<protein>
    <submittedName>
        <fullName evidence="2">Uncharacterized protein</fullName>
    </submittedName>
</protein>
<organism evidence="2 3">
    <name type="scientific">Blepharisma stoltei</name>
    <dbReference type="NCBI Taxonomy" id="1481888"/>
    <lineage>
        <taxon>Eukaryota</taxon>
        <taxon>Sar</taxon>
        <taxon>Alveolata</taxon>
        <taxon>Ciliophora</taxon>
        <taxon>Postciliodesmatophora</taxon>
        <taxon>Heterotrichea</taxon>
        <taxon>Heterotrichida</taxon>
        <taxon>Blepharismidae</taxon>
        <taxon>Blepharisma</taxon>
    </lineage>
</organism>
<reference evidence="2" key="1">
    <citation type="submission" date="2021-09" db="EMBL/GenBank/DDBJ databases">
        <authorList>
            <consortium name="AG Swart"/>
            <person name="Singh M."/>
            <person name="Singh A."/>
            <person name="Seah K."/>
            <person name="Emmerich C."/>
        </authorList>
    </citation>
    <scope>NUCLEOTIDE SEQUENCE</scope>
    <source>
        <strain evidence="2">ATCC30299</strain>
    </source>
</reference>
<accession>A0AAU9ISX8</accession>
<evidence type="ECO:0000313" key="3">
    <source>
        <dbReference type="Proteomes" id="UP001162131"/>
    </source>
</evidence>
<evidence type="ECO:0000313" key="2">
    <source>
        <dbReference type="EMBL" id="CAG9316837.1"/>
    </source>
</evidence>
<evidence type="ECO:0000256" key="1">
    <source>
        <dbReference type="SAM" id="SignalP"/>
    </source>
</evidence>